<organism evidence="1 2">
    <name type="scientific">Paraburkholderia solisilvae</name>
    <dbReference type="NCBI Taxonomy" id="624376"/>
    <lineage>
        <taxon>Bacteria</taxon>
        <taxon>Pseudomonadati</taxon>
        <taxon>Pseudomonadota</taxon>
        <taxon>Betaproteobacteria</taxon>
        <taxon>Burkholderiales</taxon>
        <taxon>Burkholderiaceae</taxon>
        <taxon>Paraburkholderia</taxon>
    </lineage>
</organism>
<dbReference type="Proteomes" id="UP000494329">
    <property type="component" value="Unassembled WGS sequence"/>
</dbReference>
<dbReference type="RefSeq" id="WP_175110371.1">
    <property type="nucleotide sequence ID" value="NZ_CADIKF010000009.1"/>
</dbReference>
<reference evidence="1 2" key="1">
    <citation type="submission" date="2020-04" db="EMBL/GenBank/DDBJ databases">
        <authorList>
            <person name="De Canck E."/>
        </authorList>
    </citation>
    <scope>NUCLEOTIDE SEQUENCE [LARGE SCALE GENOMIC DNA]</scope>
    <source>
        <strain evidence="1 2">LMG 29739</strain>
    </source>
</reference>
<evidence type="ECO:0000313" key="1">
    <source>
        <dbReference type="EMBL" id="CAB3752987.1"/>
    </source>
</evidence>
<accession>A0A6J5DHQ1</accession>
<sequence length="194" mass="21222">MTATPPQTKNLYLNGIYIGDVPATGDNRKDAEVAHAYIKNKGLGREVTLVQRMFGQACSFANTAAYLYRNDLARAPRNGLSMAPFVVNMAFSIEVYLKTLGQIHGATLRGHELLKLFDALPVGAQPAIGGATRKVAEHSSEKYPAVRDCIAELNGAFVEWRYLYEKPDSNEVKIQHAIFVGGVLHEACVVSDQV</sequence>
<gene>
    <name evidence="1" type="ORF">LMG29739_01636</name>
</gene>
<keyword evidence="2" id="KW-1185">Reference proteome</keyword>
<evidence type="ECO:0000313" key="2">
    <source>
        <dbReference type="Proteomes" id="UP000494329"/>
    </source>
</evidence>
<proteinExistence type="predicted"/>
<protein>
    <recommendedName>
        <fullName evidence="3">HEPN domain-containing protein</fullName>
    </recommendedName>
</protein>
<dbReference type="EMBL" id="CADIKF010000009">
    <property type="protein sequence ID" value="CAB3752987.1"/>
    <property type="molecule type" value="Genomic_DNA"/>
</dbReference>
<name>A0A6J5DHQ1_9BURK</name>
<dbReference type="AlphaFoldDB" id="A0A6J5DHQ1"/>
<evidence type="ECO:0008006" key="3">
    <source>
        <dbReference type="Google" id="ProtNLM"/>
    </source>
</evidence>